<name>A0A814HSJ9_ADIRI</name>
<dbReference type="PROSITE" id="PS00108">
    <property type="entry name" value="PROTEIN_KINASE_ST"/>
    <property type="match status" value="1"/>
</dbReference>
<dbReference type="PANTHER" id="PTHR47238:SF2">
    <property type="entry name" value="DUAL SPECIFICITY MITOGEN-ACTIVATED PROTEIN KINASE KINASE HEMIPTEROUS"/>
    <property type="match status" value="1"/>
</dbReference>
<dbReference type="PROSITE" id="PS50011">
    <property type="entry name" value="PROTEIN_KINASE_DOM"/>
    <property type="match status" value="1"/>
</dbReference>
<dbReference type="EC" id="2.7.12.2" evidence="9"/>
<keyword evidence="3" id="KW-0808">Transferase</keyword>
<evidence type="ECO:0000256" key="2">
    <source>
        <dbReference type="ARBA" id="ARBA00022553"/>
    </source>
</evidence>
<dbReference type="GO" id="GO:0004674">
    <property type="term" value="F:protein serine/threonine kinase activity"/>
    <property type="evidence" value="ECO:0007669"/>
    <property type="project" value="UniProtKB-KW"/>
</dbReference>
<dbReference type="Gene3D" id="1.10.510.10">
    <property type="entry name" value="Transferase(Phosphotransferase) domain 1"/>
    <property type="match status" value="1"/>
</dbReference>
<dbReference type="InterPro" id="IPR011009">
    <property type="entry name" value="Kinase-like_dom_sf"/>
</dbReference>
<evidence type="ECO:0000256" key="3">
    <source>
        <dbReference type="ARBA" id="ARBA00022679"/>
    </source>
</evidence>
<evidence type="ECO:0000256" key="7">
    <source>
        <dbReference type="ARBA" id="ARBA00023137"/>
    </source>
</evidence>
<accession>A0A814HSJ9</accession>
<dbReference type="InterPro" id="IPR000719">
    <property type="entry name" value="Prot_kinase_dom"/>
</dbReference>
<keyword evidence="1" id="KW-0723">Serine/threonine-protein kinase</keyword>
<evidence type="ECO:0000256" key="6">
    <source>
        <dbReference type="ARBA" id="ARBA00022840"/>
    </source>
</evidence>
<dbReference type="Pfam" id="PF00069">
    <property type="entry name" value="Pkinase"/>
    <property type="match status" value="1"/>
</dbReference>
<dbReference type="FunFam" id="1.10.510.10:FF:000432">
    <property type="entry name" value="mitogen-activated protein kinase kinase 3"/>
    <property type="match status" value="1"/>
</dbReference>
<dbReference type="Gene3D" id="3.30.200.20">
    <property type="entry name" value="Phosphorylase Kinase, domain 1"/>
    <property type="match status" value="1"/>
</dbReference>
<dbReference type="FunFam" id="3.30.200.20:FF:000040">
    <property type="entry name" value="Dual specificity mitogen-activated protein kinase kinase"/>
    <property type="match status" value="1"/>
</dbReference>
<evidence type="ECO:0000259" key="14">
    <source>
        <dbReference type="PROSITE" id="PS50011"/>
    </source>
</evidence>
<proteinExistence type="inferred from homology"/>
<dbReference type="EMBL" id="CAJNOJ010000065">
    <property type="protein sequence ID" value="CAF1013349.1"/>
    <property type="molecule type" value="Genomic_DNA"/>
</dbReference>
<gene>
    <name evidence="15" type="ORF">EDS130_LOCUS15512</name>
</gene>
<dbReference type="GO" id="GO:0004713">
    <property type="term" value="F:protein tyrosine kinase activity"/>
    <property type="evidence" value="ECO:0007669"/>
    <property type="project" value="UniProtKB-KW"/>
</dbReference>
<evidence type="ECO:0000256" key="11">
    <source>
        <dbReference type="ARBA" id="ARBA00049299"/>
    </source>
</evidence>
<evidence type="ECO:0000256" key="13">
    <source>
        <dbReference type="SAM" id="MobiDB-lite"/>
    </source>
</evidence>
<comment type="catalytic activity">
    <reaction evidence="11">
        <text>L-threonyl-[protein] + ATP = O-phospho-L-threonyl-[protein] + ADP + H(+)</text>
        <dbReference type="Rhea" id="RHEA:46608"/>
        <dbReference type="Rhea" id="RHEA-COMP:11060"/>
        <dbReference type="Rhea" id="RHEA-COMP:11605"/>
        <dbReference type="ChEBI" id="CHEBI:15378"/>
        <dbReference type="ChEBI" id="CHEBI:30013"/>
        <dbReference type="ChEBI" id="CHEBI:30616"/>
        <dbReference type="ChEBI" id="CHEBI:61977"/>
        <dbReference type="ChEBI" id="CHEBI:456216"/>
        <dbReference type="EC" id="2.7.12.2"/>
    </reaction>
</comment>
<evidence type="ECO:0000256" key="9">
    <source>
        <dbReference type="ARBA" id="ARBA00038999"/>
    </source>
</evidence>
<comment type="similarity">
    <text evidence="8">Belongs to the protein kinase superfamily. STE Ser/Thr protein kinase family. MAP kinase kinase subfamily.</text>
</comment>
<keyword evidence="4" id="KW-0547">Nucleotide-binding</keyword>
<keyword evidence="5" id="KW-0418">Kinase</keyword>
<dbReference type="GO" id="GO:0004708">
    <property type="term" value="F:MAP kinase kinase activity"/>
    <property type="evidence" value="ECO:0007669"/>
    <property type="project" value="UniProtKB-EC"/>
</dbReference>
<dbReference type="Proteomes" id="UP000663852">
    <property type="component" value="Unassembled WGS sequence"/>
</dbReference>
<evidence type="ECO:0000256" key="1">
    <source>
        <dbReference type="ARBA" id="ARBA00022527"/>
    </source>
</evidence>
<dbReference type="InterPro" id="IPR008271">
    <property type="entry name" value="Ser/Thr_kinase_AS"/>
</dbReference>
<keyword evidence="2" id="KW-0597">Phosphoprotein</keyword>
<dbReference type="SMART" id="SM00220">
    <property type="entry name" value="S_TKc"/>
    <property type="match status" value="1"/>
</dbReference>
<comment type="catalytic activity">
    <reaction evidence="10">
        <text>L-seryl-[protein] + ATP = O-phospho-L-seryl-[protein] + ADP + H(+)</text>
        <dbReference type="Rhea" id="RHEA:17989"/>
        <dbReference type="Rhea" id="RHEA-COMP:9863"/>
        <dbReference type="Rhea" id="RHEA-COMP:11604"/>
        <dbReference type="ChEBI" id="CHEBI:15378"/>
        <dbReference type="ChEBI" id="CHEBI:29999"/>
        <dbReference type="ChEBI" id="CHEBI:30616"/>
        <dbReference type="ChEBI" id="CHEBI:83421"/>
        <dbReference type="ChEBI" id="CHEBI:456216"/>
        <dbReference type="EC" id="2.7.12.2"/>
    </reaction>
</comment>
<comment type="caution">
    <text evidence="15">The sequence shown here is derived from an EMBL/GenBank/DDBJ whole genome shotgun (WGS) entry which is preliminary data.</text>
</comment>
<evidence type="ECO:0000313" key="15">
    <source>
        <dbReference type="EMBL" id="CAF1013349.1"/>
    </source>
</evidence>
<evidence type="ECO:0000256" key="8">
    <source>
        <dbReference type="ARBA" id="ARBA00038035"/>
    </source>
</evidence>
<dbReference type="OrthoDB" id="10252354at2759"/>
<dbReference type="GO" id="GO:0005524">
    <property type="term" value="F:ATP binding"/>
    <property type="evidence" value="ECO:0007669"/>
    <property type="project" value="UniProtKB-KW"/>
</dbReference>
<comment type="catalytic activity">
    <reaction evidence="12">
        <text>L-tyrosyl-[protein] + ATP = O-phospho-L-tyrosyl-[protein] + ADP + H(+)</text>
        <dbReference type="Rhea" id="RHEA:10596"/>
        <dbReference type="Rhea" id="RHEA-COMP:10136"/>
        <dbReference type="Rhea" id="RHEA-COMP:20101"/>
        <dbReference type="ChEBI" id="CHEBI:15378"/>
        <dbReference type="ChEBI" id="CHEBI:30616"/>
        <dbReference type="ChEBI" id="CHEBI:46858"/>
        <dbReference type="ChEBI" id="CHEBI:61978"/>
        <dbReference type="ChEBI" id="CHEBI:456216"/>
        <dbReference type="EC" id="2.7.12.2"/>
    </reaction>
</comment>
<feature type="region of interest" description="Disordered" evidence="13">
    <location>
        <begin position="1"/>
        <end position="23"/>
    </location>
</feature>
<dbReference type="InterPro" id="IPR052468">
    <property type="entry name" value="Dual_spec_MAPK_kinase"/>
</dbReference>
<feature type="region of interest" description="Disordered" evidence="13">
    <location>
        <begin position="41"/>
        <end position="66"/>
    </location>
</feature>
<keyword evidence="7" id="KW-0829">Tyrosine-protein kinase</keyword>
<dbReference type="SUPFAM" id="SSF56112">
    <property type="entry name" value="Protein kinase-like (PK-like)"/>
    <property type="match status" value="1"/>
</dbReference>
<organism evidence="15 16">
    <name type="scientific">Adineta ricciae</name>
    <name type="common">Rotifer</name>
    <dbReference type="NCBI Taxonomy" id="249248"/>
    <lineage>
        <taxon>Eukaryota</taxon>
        <taxon>Metazoa</taxon>
        <taxon>Spiralia</taxon>
        <taxon>Gnathifera</taxon>
        <taxon>Rotifera</taxon>
        <taxon>Eurotatoria</taxon>
        <taxon>Bdelloidea</taxon>
        <taxon>Adinetida</taxon>
        <taxon>Adinetidae</taxon>
        <taxon>Adineta</taxon>
    </lineage>
</organism>
<evidence type="ECO:0000256" key="10">
    <source>
        <dbReference type="ARBA" id="ARBA00049014"/>
    </source>
</evidence>
<feature type="compositionally biased region" description="Low complexity" evidence="13">
    <location>
        <begin position="1"/>
        <end position="18"/>
    </location>
</feature>
<evidence type="ECO:0000256" key="12">
    <source>
        <dbReference type="ARBA" id="ARBA00051693"/>
    </source>
</evidence>
<reference evidence="15" key="1">
    <citation type="submission" date="2021-02" db="EMBL/GenBank/DDBJ databases">
        <authorList>
            <person name="Nowell W R."/>
        </authorList>
    </citation>
    <scope>NUCLEOTIDE SEQUENCE</scope>
</reference>
<sequence length="434" mass="48618">MSTPPSNMLSRSSSSSKSIDNDHLDISTLATQIEHLERRLTPIIGNPSQDSDVKKRPKPSGSLTMRKGAINLPISSTQPAVDLTSEETRAKYQEIVQNSGLFYINGERQLIEQKDIVKIGLLGVGSCGEVFKMEHKPSKMTLAMKVMSRTVSDEDNKRIIMDLDVLDKSHNFPHIVRCIGYFIRQTEVWIGMELMACCFDKLLKLIKQPIPESILGKLTYSTVTALNYLKEKQGVMHRDVKPSNILIDENGNIKLCDFGISGVLVESKAKSRKAGCAAYMAPERIGPSVADKPNYDIRADIWSLGIALIELATNAHPYANCQTDFDVMSRIVTEEPPQLPADLSFSDDFRSFVNNCLIKDYQQRPKYGPLMSHPFFVQSTEQPVDVAECAAFFIQTRSENARCFIETLSSTFSSELVVRWKKQRVGHDSTIKIC</sequence>
<evidence type="ECO:0000256" key="5">
    <source>
        <dbReference type="ARBA" id="ARBA00022777"/>
    </source>
</evidence>
<keyword evidence="6" id="KW-0067">ATP-binding</keyword>
<evidence type="ECO:0000313" key="16">
    <source>
        <dbReference type="Proteomes" id="UP000663852"/>
    </source>
</evidence>
<protein>
    <recommendedName>
        <fullName evidence="9">mitogen-activated protein kinase kinase</fullName>
        <ecNumber evidence="9">2.7.12.2</ecNumber>
    </recommendedName>
</protein>
<dbReference type="GO" id="GO:0006950">
    <property type="term" value="P:response to stress"/>
    <property type="evidence" value="ECO:0007669"/>
    <property type="project" value="UniProtKB-ARBA"/>
</dbReference>
<feature type="domain" description="Protein kinase" evidence="14">
    <location>
        <begin position="116"/>
        <end position="376"/>
    </location>
</feature>
<evidence type="ECO:0000256" key="4">
    <source>
        <dbReference type="ARBA" id="ARBA00022741"/>
    </source>
</evidence>
<dbReference type="AlphaFoldDB" id="A0A814HSJ9"/>
<dbReference type="PANTHER" id="PTHR47238">
    <property type="entry name" value="MITOGEN-ACTIVATED PROTEIN KINASE KINASE 5"/>
    <property type="match status" value="1"/>
</dbReference>